<sequence length="489" mass="53352">MAQQQQHHAQDRTWLAEQFDTLLRFQSAPPPPPPDDDDLFISIFWWQLFLLSSSPAVELREREGELGRERESSEGVFVRDSQRLLQARIRVVFSDRRPCSLEALKVSSSATSLGSLPASGGSKMSQGSLPPSGGSKRRLGSLPYQGFPASSGASMSGHDRFPIKPSNHVVGSSFVVGNSKAWRSSSGVVIREVSEVPKIIKGDSYEGRGKNVAENISPKKSPLSKNGSKGISFEWRTLCGKIGHVQSNCKMSSEGKIYKQTSVIQKKQDDGTRNQGVAEDLTNSISAETSEEKNINESNSYGPWIHVNGAVSVAEEKGKNIISSAQEINKVDGVNEEIDNGKLSETSGLMKENSVTQTVTSNEDNCIEVEEALEQKQPSPPPCPTFLPAGSEARHFGRKQRGSSLVLFVAAQRRSFDDLHSLLNIAPPTPFSLSDRKLRSGAIQGARSLEGNFHPSRASLAKSRKSAEIRDFVNPEFATKTRNFLLTAA</sequence>
<evidence type="ECO:0000313" key="3">
    <source>
        <dbReference type="Proteomes" id="UP001552299"/>
    </source>
</evidence>
<accession>A0ABD0U334</accession>
<dbReference type="EMBL" id="JANQDX010000018">
    <property type="protein sequence ID" value="KAL0906239.1"/>
    <property type="molecule type" value="Genomic_DNA"/>
</dbReference>
<dbReference type="AlphaFoldDB" id="A0ABD0U334"/>
<proteinExistence type="predicted"/>
<name>A0ABD0U334_DENTH</name>
<evidence type="ECO:0000313" key="2">
    <source>
        <dbReference type="EMBL" id="KAL0906239.1"/>
    </source>
</evidence>
<feature type="region of interest" description="Disordered" evidence="1">
    <location>
        <begin position="111"/>
        <end position="141"/>
    </location>
</feature>
<comment type="caution">
    <text evidence="2">The sequence shown here is derived from an EMBL/GenBank/DDBJ whole genome shotgun (WGS) entry which is preliminary data.</text>
</comment>
<protein>
    <submittedName>
        <fullName evidence="2">Uncharacterized protein</fullName>
    </submittedName>
</protein>
<gene>
    <name evidence="2" type="ORF">M5K25_024715</name>
</gene>
<reference evidence="2 3" key="1">
    <citation type="journal article" date="2024" name="Plant Biotechnol. J.">
        <title>Dendrobium thyrsiflorum genome and its molecular insights into genes involved in important horticultural traits.</title>
        <authorList>
            <person name="Chen B."/>
            <person name="Wang J.Y."/>
            <person name="Zheng P.J."/>
            <person name="Li K.L."/>
            <person name="Liang Y.M."/>
            <person name="Chen X.F."/>
            <person name="Zhang C."/>
            <person name="Zhao X."/>
            <person name="He X."/>
            <person name="Zhang G.Q."/>
            <person name="Liu Z.J."/>
            <person name="Xu Q."/>
        </authorList>
    </citation>
    <scope>NUCLEOTIDE SEQUENCE [LARGE SCALE GENOMIC DNA]</scope>
    <source>
        <strain evidence="2">GZMU011</strain>
    </source>
</reference>
<dbReference type="Proteomes" id="UP001552299">
    <property type="component" value="Unassembled WGS sequence"/>
</dbReference>
<organism evidence="2 3">
    <name type="scientific">Dendrobium thyrsiflorum</name>
    <name type="common">Pinecone-like raceme dendrobium</name>
    <name type="synonym">Orchid</name>
    <dbReference type="NCBI Taxonomy" id="117978"/>
    <lineage>
        <taxon>Eukaryota</taxon>
        <taxon>Viridiplantae</taxon>
        <taxon>Streptophyta</taxon>
        <taxon>Embryophyta</taxon>
        <taxon>Tracheophyta</taxon>
        <taxon>Spermatophyta</taxon>
        <taxon>Magnoliopsida</taxon>
        <taxon>Liliopsida</taxon>
        <taxon>Asparagales</taxon>
        <taxon>Orchidaceae</taxon>
        <taxon>Epidendroideae</taxon>
        <taxon>Malaxideae</taxon>
        <taxon>Dendrobiinae</taxon>
        <taxon>Dendrobium</taxon>
    </lineage>
</organism>
<evidence type="ECO:0000256" key="1">
    <source>
        <dbReference type="SAM" id="MobiDB-lite"/>
    </source>
</evidence>
<keyword evidence="3" id="KW-1185">Reference proteome</keyword>